<dbReference type="Proteomes" id="UP000536534">
    <property type="component" value="Unassembled WGS sequence"/>
</dbReference>
<dbReference type="RefSeq" id="WP_068804808.1">
    <property type="nucleotide sequence ID" value="NZ_MBFM01000002.1"/>
</dbReference>
<dbReference type="EMBL" id="JAAYYV010000301">
    <property type="protein sequence ID" value="NLF54938.1"/>
    <property type="molecule type" value="Genomic_DNA"/>
</dbReference>
<evidence type="ECO:0000313" key="1">
    <source>
        <dbReference type="EMBL" id="NLF54938.1"/>
    </source>
</evidence>
<protein>
    <submittedName>
        <fullName evidence="1">Uncharacterized protein</fullName>
    </submittedName>
</protein>
<dbReference type="OrthoDB" id="9913990at2"/>
<gene>
    <name evidence="1" type="ORF">GX576_11200</name>
</gene>
<accession>A0A7X7LX87</accession>
<name>A0A7X7LX87_9RHOO</name>
<evidence type="ECO:0000313" key="2">
    <source>
        <dbReference type="Proteomes" id="UP000536534"/>
    </source>
</evidence>
<dbReference type="AlphaFoldDB" id="A0A7X7LX87"/>
<comment type="caution">
    <text evidence="1">The sequence shown here is derived from an EMBL/GenBank/DDBJ whole genome shotgun (WGS) entry which is preliminary data.</text>
</comment>
<organism evidence="1 2">
    <name type="scientific">Thauera phenolivorans</name>
    <dbReference type="NCBI Taxonomy" id="1792543"/>
    <lineage>
        <taxon>Bacteria</taxon>
        <taxon>Pseudomonadati</taxon>
        <taxon>Pseudomonadota</taxon>
        <taxon>Betaproteobacteria</taxon>
        <taxon>Rhodocyclales</taxon>
        <taxon>Zoogloeaceae</taxon>
        <taxon>Thauera</taxon>
    </lineage>
</organism>
<proteinExistence type="predicted"/>
<sequence>MHIRSGFGFLAHIDHYRTATQRQAGMAGATQATFICRRCGQRRAAYGRRQVVKGMARHGFHCAHCVKERTSGANAPPAPLAA</sequence>
<reference evidence="1 2" key="1">
    <citation type="journal article" date="2020" name="Biotechnol. Biofuels">
        <title>New insights from the biogas microbiome by comprehensive genome-resolved metagenomics of nearly 1600 species originating from multiple anaerobic digesters.</title>
        <authorList>
            <person name="Campanaro S."/>
            <person name="Treu L."/>
            <person name="Rodriguez-R L.M."/>
            <person name="Kovalovszki A."/>
            <person name="Ziels R.M."/>
            <person name="Maus I."/>
            <person name="Zhu X."/>
            <person name="Kougias P.G."/>
            <person name="Basile A."/>
            <person name="Luo G."/>
            <person name="Schluter A."/>
            <person name="Konstantinidis K.T."/>
            <person name="Angelidaki I."/>
        </authorList>
    </citation>
    <scope>NUCLEOTIDE SEQUENCE [LARGE SCALE GENOMIC DNA]</scope>
    <source>
        <strain evidence="1">AS06rmzACSIP_256</strain>
    </source>
</reference>